<dbReference type="InterPro" id="IPR011333">
    <property type="entry name" value="SKP1/BTB/POZ_sf"/>
</dbReference>
<feature type="domain" description="BTB" evidence="1">
    <location>
        <begin position="176"/>
        <end position="244"/>
    </location>
</feature>
<evidence type="ECO:0000313" key="2">
    <source>
        <dbReference type="EMBL" id="KAL3406418.1"/>
    </source>
</evidence>
<protein>
    <recommendedName>
        <fullName evidence="1">BTB domain-containing protein</fullName>
    </recommendedName>
</protein>
<dbReference type="Gene3D" id="6.10.250.3030">
    <property type="match status" value="1"/>
</dbReference>
<dbReference type="SMART" id="SM00225">
    <property type="entry name" value="BTB"/>
    <property type="match status" value="1"/>
</dbReference>
<dbReference type="PROSITE" id="PS50097">
    <property type="entry name" value="BTB"/>
    <property type="match status" value="1"/>
</dbReference>
<dbReference type="FunFam" id="3.30.710.10:FF:000159">
    <property type="entry name" value="Speckle-type POZ protein B"/>
    <property type="match status" value="1"/>
</dbReference>
<dbReference type="SUPFAM" id="SSF54695">
    <property type="entry name" value="POZ domain"/>
    <property type="match status" value="1"/>
</dbReference>
<dbReference type="Pfam" id="PF00651">
    <property type="entry name" value="BTB"/>
    <property type="match status" value="1"/>
</dbReference>
<proteinExistence type="predicted"/>
<reference evidence="2 3" key="1">
    <citation type="journal article" date="2024" name="bioRxiv">
        <title>A reference genome for Trichogramma kaykai: A tiny desert-dwelling parasitoid wasp with competing sex-ratio distorters.</title>
        <authorList>
            <person name="Culotta J."/>
            <person name="Lindsey A.R."/>
        </authorList>
    </citation>
    <scope>NUCLEOTIDE SEQUENCE [LARGE SCALE GENOMIC DNA]</scope>
    <source>
        <strain evidence="2 3">KSX58</strain>
    </source>
</reference>
<name>A0ABD2XLW8_9HYME</name>
<sequence>MSHFDMCGRLLTNSEWSSFWWELAWGSMELLKHGFMTSPVLYVGNNEEKMFRFELHKSLAVDAVNPQAGRPCVRLILSYLNRASLPCRYNVSIVKDNKVIDVQQDDCSFAPSYSERQIFNICPNLLRTYVSSTDILTINCRFKFPPRIAESSSPKPDDVAVPTFNFDWIFLNENLSDVTLKTASGIKIPAHRVVLAAASPVFRAMFSHDMMENQSQSVDMADIGYEAAVEMLQYIYTGSIKTQEFSLTAKVLAAAEKYQLEKLKSECEKILVANLTTENAIEALKIADTFGTSHLKREAVDFVRRKINGQLQLDEISDMLINKAKLHPK</sequence>
<dbReference type="EMBL" id="JBJJXI010000019">
    <property type="protein sequence ID" value="KAL3406418.1"/>
    <property type="molecule type" value="Genomic_DNA"/>
</dbReference>
<gene>
    <name evidence="2" type="ORF">TKK_001746</name>
</gene>
<dbReference type="InterPro" id="IPR000210">
    <property type="entry name" value="BTB/POZ_dom"/>
</dbReference>
<accession>A0ABD2XLW8</accession>
<dbReference type="Gene3D" id="3.30.710.10">
    <property type="entry name" value="Potassium Channel Kv1.1, Chain A"/>
    <property type="match status" value="1"/>
</dbReference>
<comment type="caution">
    <text evidence="2">The sequence shown here is derived from an EMBL/GenBank/DDBJ whole genome shotgun (WGS) entry which is preliminary data.</text>
</comment>
<dbReference type="Proteomes" id="UP001627154">
    <property type="component" value="Unassembled WGS sequence"/>
</dbReference>
<dbReference type="PANTHER" id="PTHR24413">
    <property type="entry name" value="SPECKLE-TYPE POZ PROTEIN"/>
    <property type="match status" value="1"/>
</dbReference>
<keyword evidence="3" id="KW-1185">Reference proteome</keyword>
<organism evidence="2 3">
    <name type="scientific">Trichogramma kaykai</name>
    <dbReference type="NCBI Taxonomy" id="54128"/>
    <lineage>
        <taxon>Eukaryota</taxon>
        <taxon>Metazoa</taxon>
        <taxon>Ecdysozoa</taxon>
        <taxon>Arthropoda</taxon>
        <taxon>Hexapoda</taxon>
        <taxon>Insecta</taxon>
        <taxon>Pterygota</taxon>
        <taxon>Neoptera</taxon>
        <taxon>Endopterygota</taxon>
        <taxon>Hymenoptera</taxon>
        <taxon>Apocrita</taxon>
        <taxon>Proctotrupomorpha</taxon>
        <taxon>Chalcidoidea</taxon>
        <taxon>Trichogrammatidae</taxon>
        <taxon>Trichogramma</taxon>
    </lineage>
</organism>
<evidence type="ECO:0000259" key="1">
    <source>
        <dbReference type="PROSITE" id="PS50097"/>
    </source>
</evidence>
<evidence type="ECO:0000313" key="3">
    <source>
        <dbReference type="Proteomes" id="UP001627154"/>
    </source>
</evidence>
<dbReference type="AlphaFoldDB" id="A0ABD2XLW8"/>